<protein>
    <submittedName>
        <fullName evidence="2">Crp/Fnr family transcriptional regulator</fullName>
    </submittedName>
</protein>
<dbReference type="InterPro" id="IPR014710">
    <property type="entry name" value="RmlC-like_jellyroll"/>
</dbReference>
<dbReference type="OrthoDB" id="571714at2"/>
<evidence type="ECO:0000313" key="2">
    <source>
        <dbReference type="EMBL" id="QEO10308.1"/>
    </source>
</evidence>
<gene>
    <name evidence="2" type="ORF">FLP23_09985</name>
</gene>
<organism evidence="2 3">
    <name type="scientific">Protaetiibacter larvae</name>
    <dbReference type="NCBI Taxonomy" id="2592654"/>
    <lineage>
        <taxon>Bacteria</taxon>
        <taxon>Bacillati</taxon>
        <taxon>Actinomycetota</taxon>
        <taxon>Actinomycetes</taxon>
        <taxon>Micrococcales</taxon>
        <taxon>Microbacteriaceae</taxon>
        <taxon>Protaetiibacter</taxon>
    </lineage>
</organism>
<dbReference type="InterPro" id="IPR000595">
    <property type="entry name" value="cNMP-bd_dom"/>
</dbReference>
<sequence>MIGVKVREDSPLERLHAALRTLAAAELPGWEPLATRAATRVRSAGELLFDAGETPGQLFWVDAGYVVLEVSTAGGRTRTKSIVEGGELLGSVEVLRGEPSSYRARCLTRVVVTALPLAAVLALTRERLEWARALSARLTEVAQQRERRERELLLLTPEERWDALQRTRPALVAAVAQVELAPLVGVTPVALSRLKRRAREARAAR</sequence>
<proteinExistence type="predicted"/>
<dbReference type="AlphaFoldDB" id="A0A5C1YA60"/>
<name>A0A5C1YA60_9MICO</name>
<accession>A0A5C1YA60</accession>
<dbReference type="SUPFAM" id="SSF51206">
    <property type="entry name" value="cAMP-binding domain-like"/>
    <property type="match status" value="1"/>
</dbReference>
<evidence type="ECO:0000259" key="1">
    <source>
        <dbReference type="PROSITE" id="PS50042"/>
    </source>
</evidence>
<dbReference type="EMBL" id="CP043504">
    <property type="protein sequence ID" value="QEO10308.1"/>
    <property type="molecule type" value="Genomic_DNA"/>
</dbReference>
<dbReference type="Pfam" id="PF00027">
    <property type="entry name" value="cNMP_binding"/>
    <property type="match status" value="1"/>
</dbReference>
<reference evidence="2 3" key="1">
    <citation type="submission" date="2019-09" db="EMBL/GenBank/DDBJ databases">
        <title>Genome sequencing of strain KACC 19322.</title>
        <authorList>
            <person name="Heo J."/>
            <person name="Kim S.-J."/>
            <person name="Kim J.-S."/>
            <person name="Hong S.-B."/>
            <person name="Kwon S.-W."/>
        </authorList>
    </citation>
    <scope>NUCLEOTIDE SEQUENCE [LARGE SCALE GENOMIC DNA]</scope>
    <source>
        <strain evidence="2 3">KACC 19322</strain>
    </source>
</reference>
<dbReference type="PROSITE" id="PS50042">
    <property type="entry name" value="CNMP_BINDING_3"/>
    <property type="match status" value="1"/>
</dbReference>
<dbReference type="InterPro" id="IPR018490">
    <property type="entry name" value="cNMP-bd_dom_sf"/>
</dbReference>
<dbReference type="CDD" id="cd00038">
    <property type="entry name" value="CAP_ED"/>
    <property type="match status" value="1"/>
</dbReference>
<feature type="domain" description="Cyclic nucleotide-binding" evidence="1">
    <location>
        <begin position="44"/>
        <end position="115"/>
    </location>
</feature>
<dbReference type="Gene3D" id="2.60.120.10">
    <property type="entry name" value="Jelly Rolls"/>
    <property type="match status" value="1"/>
</dbReference>
<keyword evidence="3" id="KW-1185">Reference proteome</keyword>
<dbReference type="Proteomes" id="UP000322159">
    <property type="component" value="Chromosome"/>
</dbReference>
<evidence type="ECO:0000313" key="3">
    <source>
        <dbReference type="Proteomes" id="UP000322159"/>
    </source>
</evidence>
<dbReference type="KEGG" id="lyk:FLP23_09985"/>